<dbReference type="PANTHER" id="PTHR40661:SF3">
    <property type="entry name" value="FELS-1 PROPHAGE TRANSCRIPTIONAL REGULATOR"/>
    <property type="match status" value="1"/>
</dbReference>
<geneLocation type="plasmid" evidence="5 6">
    <name>unnamed1</name>
</geneLocation>
<dbReference type="Gene3D" id="1.10.260.40">
    <property type="entry name" value="lambda repressor-like DNA-binding domains"/>
    <property type="match status" value="1"/>
</dbReference>
<evidence type="ECO:0000256" key="2">
    <source>
        <dbReference type="ARBA" id="ARBA00023125"/>
    </source>
</evidence>
<accession>A0ABZ2XMA1</accession>
<dbReference type="InterPro" id="IPR010982">
    <property type="entry name" value="Lambda_DNA-bd_dom_sf"/>
</dbReference>
<dbReference type="Proteomes" id="UP001479520">
    <property type="component" value="Plasmid unnamed1"/>
</dbReference>
<evidence type="ECO:0000256" key="3">
    <source>
        <dbReference type="ARBA" id="ARBA00023163"/>
    </source>
</evidence>
<dbReference type="InterPro" id="IPR015927">
    <property type="entry name" value="Peptidase_S24_S26A/B/C"/>
</dbReference>
<gene>
    <name evidence="5" type="ORF">AADV58_17245</name>
</gene>
<dbReference type="Gene3D" id="2.10.109.10">
    <property type="entry name" value="Umud Fragment, subunit A"/>
    <property type="match status" value="1"/>
</dbReference>
<keyword evidence="2" id="KW-0238">DNA-binding</keyword>
<dbReference type="CDD" id="cd00093">
    <property type="entry name" value="HTH_XRE"/>
    <property type="match status" value="1"/>
</dbReference>
<keyword evidence="3" id="KW-0804">Transcription</keyword>
<dbReference type="EMBL" id="CP151407">
    <property type="protein sequence ID" value="WZJ23502.1"/>
    <property type="molecule type" value="Genomic_DNA"/>
</dbReference>
<keyword evidence="6" id="KW-1185">Reference proteome</keyword>
<protein>
    <submittedName>
        <fullName evidence="5">LexA family transcriptional regulator</fullName>
    </submittedName>
</protein>
<dbReference type="Pfam" id="PF00717">
    <property type="entry name" value="Peptidase_S24"/>
    <property type="match status" value="1"/>
</dbReference>
<keyword evidence="1" id="KW-0805">Transcription regulation</keyword>
<dbReference type="Pfam" id="PF01381">
    <property type="entry name" value="HTH_3"/>
    <property type="match status" value="1"/>
</dbReference>
<dbReference type="PROSITE" id="PS50943">
    <property type="entry name" value="HTH_CROC1"/>
    <property type="match status" value="1"/>
</dbReference>
<dbReference type="PANTHER" id="PTHR40661">
    <property type="match status" value="1"/>
</dbReference>
<evidence type="ECO:0000259" key="4">
    <source>
        <dbReference type="PROSITE" id="PS50943"/>
    </source>
</evidence>
<organism evidence="5 6">
    <name type="scientific">Azonexus hydrophilus</name>
    <dbReference type="NCBI Taxonomy" id="418702"/>
    <lineage>
        <taxon>Bacteria</taxon>
        <taxon>Pseudomonadati</taxon>
        <taxon>Pseudomonadota</taxon>
        <taxon>Betaproteobacteria</taxon>
        <taxon>Rhodocyclales</taxon>
        <taxon>Azonexaceae</taxon>
        <taxon>Azonexus</taxon>
    </lineage>
</organism>
<evidence type="ECO:0000313" key="5">
    <source>
        <dbReference type="EMBL" id="WZJ23502.1"/>
    </source>
</evidence>
<dbReference type="CDD" id="cd06529">
    <property type="entry name" value="S24_LexA-like"/>
    <property type="match status" value="1"/>
</dbReference>
<dbReference type="InterPro" id="IPR036286">
    <property type="entry name" value="LexA/Signal_pep-like_sf"/>
</dbReference>
<evidence type="ECO:0000256" key="1">
    <source>
        <dbReference type="ARBA" id="ARBA00023015"/>
    </source>
</evidence>
<evidence type="ECO:0000313" key="6">
    <source>
        <dbReference type="Proteomes" id="UP001479520"/>
    </source>
</evidence>
<proteinExistence type="predicted"/>
<sequence length="223" mass="24718">MSNDDENFAYVIAHGINERLDVIGAPPKNKGRIRFFADKTGFKEGTVYRWLEGTGMPSLPNLVVVANALGCTIDFLVGRKNFSDFLMETKDISISTAHIPYVDNPGAFSEIPVFSLASFAPHHAPALKAFIVVGDEMHGYAEEGDCVFFDSTQRELAHGTVIAFEMRKHIFLRRVQLMASERVSLLCDNKLYSSEMLDYQDFCLDSTPGKMAILGRVVGKLSA</sequence>
<dbReference type="InterPro" id="IPR039418">
    <property type="entry name" value="LexA-like"/>
</dbReference>
<dbReference type="InterPro" id="IPR001387">
    <property type="entry name" value="Cro/C1-type_HTH"/>
</dbReference>
<keyword evidence="5" id="KW-0614">Plasmid</keyword>
<dbReference type="RefSeq" id="WP_341744814.1">
    <property type="nucleotide sequence ID" value="NZ_CP151407.1"/>
</dbReference>
<dbReference type="SUPFAM" id="SSF47413">
    <property type="entry name" value="lambda repressor-like DNA-binding domains"/>
    <property type="match status" value="1"/>
</dbReference>
<feature type="domain" description="HTH cro/C1-type" evidence="4">
    <location>
        <begin position="36"/>
        <end position="76"/>
    </location>
</feature>
<name>A0ABZ2XMA1_9RHOO</name>
<reference evidence="5 6" key="1">
    <citation type="submission" date="2024-04" db="EMBL/GenBank/DDBJ databases">
        <title>Dissimilatory iodate-reducing microorganisms contribute to the enrichment of iodine in groundwater.</title>
        <authorList>
            <person name="Jiang Z."/>
        </authorList>
    </citation>
    <scope>NUCLEOTIDE SEQUENCE [LARGE SCALE GENOMIC DNA]</scope>
    <source>
        <strain evidence="5 6">NCP973</strain>
        <plasmid evidence="5 6">unnamed1</plasmid>
    </source>
</reference>
<dbReference type="SUPFAM" id="SSF51306">
    <property type="entry name" value="LexA/Signal peptidase"/>
    <property type="match status" value="1"/>
</dbReference>